<name>A0A2C9K4J4_BIOGL</name>
<dbReference type="VEuPathDB" id="VectorBase:BGLB013057"/>
<feature type="domain" description="CCDC81 HU" evidence="2">
    <location>
        <begin position="8"/>
        <end position="93"/>
    </location>
</feature>
<dbReference type="PANTHER" id="PTHR14362:SF2">
    <property type="entry name" value="COILED-COIL DOMAIN-CONTAINING PROTEIN 81"/>
    <property type="match status" value="1"/>
</dbReference>
<feature type="domain" description="CCDC81 HU" evidence="3">
    <location>
        <begin position="104"/>
        <end position="178"/>
    </location>
</feature>
<dbReference type="Pfam" id="PF14908">
    <property type="entry name" value="HU-CCDC81_euk_1"/>
    <property type="match status" value="1"/>
</dbReference>
<evidence type="ECO:0008006" key="6">
    <source>
        <dbReference type="Google" id="ProtNLM"/>
    </source>
</evidence>
<gene>
    <name evidence="4" type="primary">106050932</name>
</gene>
<sequence length="742" mass="84920">MTEATQEILANVLNGRYSSIKGLLSEEDVSSIWENVSGYIEKQMSQQKGVQLPGLGIFAISQKQLEVGNNKFVITKRPVFNISEKFAQTHSLQFQKYYVQGSLPVLPLNFSSISFESPFDRDTVERCVKDIVGSVSRSVASKRNVELRFAGIGRLMIREGRVKMKFYKEFINGLDSTGKLVDSLMNRPGTVDSVMSDRVLSRPATSNTVILPKINTAHDGIGNYIGNLSPVAEEEQVYQTSLDAYNEYQVNSEEYHQKGHEVTFKDSDYEIPVDFPTETEADIMRMEYDNVNSSEQVLHSQAFLEEGTAQESEMRHFSGGKSSSRLALPLAKANGISFTDDLTAPHPSPKPMMPPRTVRMSVNGDDNGLKPPTPPRLSPMYRSHSLDNFHEPRTLAKIPTPPGSACGHRSAGQELCYLCHQRARLNVPVSFVEERKKREAEEERLLQQYQTMKDAEETLKDQERQWARRFDLQKISAFNLGVAEAVQAKLKAKDPEPQRAYLFSRRPLTPCRVPKQDEYLKELDKQVDGKAKAEQKKKTDEEFLERLEQVQLAEDLAAQREQYLKNKVDSTETYKKALEAQLKYKPLPMPDKEPDNEIFGKNDMNNEKLAERRQRAYVISQEQKAAVEQKKREAILAKLTEQKTEEEVLARARDDLRDERAFKHVIHTESRKHLEKEWQKLGEAKKARELDERLHSLSPGLLLHEQCDKYNRCRQCKRRLNNCGETNIWSESRYIPGTRIMV</sequence>
<keyword evidence="1" id="KW-0175">Coiled coil</keyword>
<protein>
    <recommendedName>
        <fullName evidence="6">CCDC81 HU domain-containing protein</fullName>
    </recommendedName>
</protein>
<dbReference type="Pfam" id="PF18289">
    <property type="entry name" value="HU-CCDC81_euk_2"/>
    <property type="match status" value="1"/>
</dbReference>
<dbReference type="InterPro" id="IPR028034">
    <property type="entry name" value="HU-CCDC81"/>
</dbReference>
<accession>A0A2C9K4J4</accession>
<organism evidence="4 5">
    <name type="scientific">Biomphalaria glabrata</name>
    <name type="common">Bloodfluke planorb</name>
    <name type="synonym">Freshwater snail</name>
    <dbReference type="NCBI Taxonomy" id="6526"/>
    <lineage>
        <taxon>Eukaryota</taxon>
        <taxon>Metazoa</taxon>
        <taxon>Spiralia</taxon>
        <taxon>Lophotrochozoa</taxon>
        <taxon>Mollusca</taxon>
        <taxon>Gastropoda</taxon>
        <taxon>Heterobranchia</taxon>
        <taxon>Euthyneura</taxon>
        <taxon>Panpulmonata</taxon>
        <taxon>Hygrophila</taxon>
        <taxon>Lymnaeoidea</taxon>
        <taxon>Planorbidae</taxon>
        <taxon>Biomphalaria</taxon>
    </lineage>
</organism>
<dbReference type="RefSeq" id="XP_013061466.2">
    <property type="nucleotide sequence ID" value="XM_013206012.2"/>
</dbReference>
<dbReference type="EnsemblMetazoa" id="BGLB013057-RB">
    <property type="protein sequence ID" value="BGLB013057-PB"/>
    <property type="gene ID" value="BGLB013057"/>
</dbReference>
<dbReference type="AlphaFoldDB" id="A0A2C9K4J4"/>
<dbReference type="VEuPathDB" id="VectorBase:BGLAX_037522"/>
<dbReference type="InterPro" id="IPR026295">
    <property type="entry name" value="CCD81"/>
</dbReference>
<dbReference type="PANTHER" id="PTHR14362">
    <property type="entry name" value="COILED-COIL DOMAIN-CONTAINING PROTEIN 81"/>
    <property type="match status" value="1"/>
</dbReference>
<dbReference type="Proteomes" id="UP000076420">
    <property type="component" value="Unassembled WGS sequence"/>
</dbReference>
<dbReference type="OrthoDB" id="125906at2759"/>
<evidence type="ECO:0000259" key="3">
    <source>
        <dbReference type="Pfam" id="PF18289"/>
    </source>
</evidence>
<reference evidence="4" key="1">
    <citation type="submission" date="2020-05" db="UniProtKB">
        <authorList>
            <consortium name="EnsemblMetazoa"/>
        </authorList>
    </citation>
    <scope>IDENTIFICATION</scope>
    <source>
        <strain evidence="4">BB02</strain>
    </source>
</reference>
<proteinExistence type="predicted"/>
<evidence type="ECO:0000256" key="1">
    <source>
        <dbReference type="SAM" id="Coils"/>
    </source>
</evidence>
<evidence type="ECO:0000313" key="4">
    <source>
        <dbReference type="EnsemblMetazoa" id="BGLB013057-PB"/>
    </source>
</evidence>
<evidence type="ECO:0000313" key="5">
    <source>
        <dbReference type="Proteomes" id="UP000076420"/>
    </source>
</evidence>
<dbReference type="KEGG" id="bgt:106050932"/>
<evidence type="ECO:0000259" key="2">
    <source>
        <dbReference type="Pfam" id="PF14908"/>
    </source>
</evidence>
<feature type="coiled-coil region" evidence="1">
    <location>
        <begin position="438"/>
        <end position="465"/>
    </location>
</feature>
<dbReference type="InterPro" id="IPR040673">
    <property type="entry name" value="CCDC81_HU_dom_2"/>
</dbReference>
<dbReference type="STRING" id="6526.A0A2C9K4J4"/>
<dbReference type="GO" id="GO:0005815">
    <property type="term" value="C:microtubule organizing center"/>
    <property type="evidence" value="ECO:0007669"/>
    <property type="project" value="TreeGrafter"/>
</dbReference>